<dbReference type="GO" id="GO:0009523">
    <property type="term" value="C:photosystem II"/>
    <property type="evidence" value="ECO:0007669"/>
    <property type="project" value="UniProtKB-KW"/>
</dbReference>
<keyword evidence="2" id="KW-0604">Photosystem II</keyword>
<evidence type="ECO:0000313" key="4">
    <source>
        <dbReference type="EMBL" id="MBD0380406.1"/>
    </source>
</evidence>
<dbReference type="RefSeq" id="WP_188174210.1">
    <property type="nucleotide sequence ID" value="NZ_JACVVD010000003.1"/>
</dbReference>
<evidence type="ECO:0000313" key="5">
    <source>
        <dbReference type="Proteomes" id="UP000650466"/>
    </source>
</evidence>
<organism evidence="4 5">
    <name type="scientific">Paenibacillus sedimenti</name>
    <dbReference type="NCBI Taxonomy" id="2770274"/>
    <lineage>
        <taxon>Bacteria</taxon>
        <taxon>Bacillati</taxon>
        <taxon>Bacillota</taxon>
        <taxon>Bacilli</taxon>
        <taxon>Bacillales</taxon>
        <taxon>Paenibacillaceae</taxon>
        <taxon>Paenibacillus</taxon>
    </lineage>
</organism>
<dbReference type="PANTHER" id="PTHR47199:SF2">
    <property type="entry name" value="PHOTOSYSTEM II STABILITY_ASSEMBLY FACTOR HCF136, CHLOROPLASTIC"/>
    <property type="match status" value="1"/>
</dbReference>
<dbReference type="AlphaFoldDB" id="A0A926KP87"/>
<keyword evidence="5" id="KW-1185">Reference proteome</keyword>
<comment type="caution">
    <text evidence="4">The sequence shown here is derived from an EMBL/GenBank/DDBJ whole genome shotgun (WGS) entry which is preliminary data.</text>
</comment>
<proteinExistence type="predicted"/>
<dbReference type="SUPFAM" id="SSF110296">
    <property type="entry name" value="Oligoxyloglucan reducing end-specific cellobiohydrolase"/>
    <property type="match status" value="1"/>
</dbReference>
<sequence length="352" mass="39097">MAKMSEKYLLLILFFILCTGCMHHEDSRAAPLKTAIPKPKYTETITVASGAAIEMDESEWRSRGGERGVRAVPSLKPIQTAQFVDELHGFGLVPGLDDLSILETKDGGESWVTISSLAHSTNLPVISFLNDQTGWLLTGESINRKSELRLTSDGGQSWEIIARNLPGFGTLAKTPFFRFFDRQNGLIAIQKTNDMVMLRTEDGGLTWSASSRIQLPQAAAGVLTFVSPNEGWFASSDNKGEAILYRMSDGEIWLEAGKLPEKAVPQAISFSSPRNGWLLLHNKEEQLEPRWWLLRTEDGGSSWSRHSFPQTLHPMDFNTQMNFISSQTGWIQGANGLWQTTNGGMNWSMLSS</sequence>
<gene>
    <name evidence="4" type="ORF">ICC18_09795</name>
</gene>
<name>A0A926KP87_9BACL</name>
<dbReference type="Pfam" id="PF14870">
    <property type="entry name" value="PSII_BNR"/>
    <property type="match status" value="1"/>
</dbReference>
<accession>A0A926KP87</accession>
<evidence type="ECO:0000256" key="2">
    <source>
        <dbReference type="ARBA" id="ARBA00023276"/>
    </source>
</evidence>
<dbReference type="Gene3D" id="2.130.10.10">
    <property type="entry name" value="YVTN repeat-like/Quinoprotein amine dehydrogenase"/>
    <property type="match status" value="1"/>
</dbReference>
<dbReference type="PANTHER" id="PTHR47199">
    <property type="entry name" value="PHOTOSYSTEM II STABILITY/ASSEMBLY FACTOR HCF136, CHLOROPLASTIC"/>
    <property type="match status" value="1"/>
</dbReference>
<keyword evidence="1" id="KW-0602">Photosynthesis</keyword>
<evidence type="ECO:0000259" key="3">
    <source>
        <dbReference type="Pfam" id="PF14870"/>
    </source>
</evidence>
<dbReference type="InterPro" id="IPR028203">
    <property type="entry name" value="PSII_CF48-like_dom"/>
</dbReference>
<dbReference type="EMBL" id="JACVVD010000003">
    <property type="protein sequence ID" value="MBD0380406.1"/>
    <property type="molecule type" value="Genomic_DNA"/>
</dbReference>
<dbReference type="Proteomes" id="UP000650466">
    <property type="component" value="Unassembled WGS sequence"/>
</dbReference>
<dbReference type="InterPro" id="IPR015943">
    <property type="entry name" value="WD40/YVTN_repeat-like_dom_sf"/>
</dbReference>
<evidence type="ECO:0000256" key="1">
    <source>
        <dbReference type="ARBA" id="ARBA00022531"/>
    </source>
</evidence>
<protein>
    <recommendedName>
        <fullName evidence="3">Photosynthesis system II assembly factor Ycf48/Hcf136-like domain-containing protein</fullName>
    </recommendedName>
</protein>
<feature type="domain" description="Photosynthesis system II assembly factor Ycf48/Hcf136-like" evidence="3">
    <location>
        <begin position="255"/>
        <end position="350"/>
    </location>
</feature>
<dbReference type="GO" id="GO:0015979">
    <property type="term" value="P:photosynthesis"/>
    <property type="evidence" value="ECO:0007669"/>
    <property type="project" value="UniProtKB-KW"/>
</dbReference>
<reference evidence="4" key="1">
    <citation type="submission" date="2020-09" db="EMBL/GenBank/DDBJ databases">
        <title>Draft Genome Sequence of Paenibacillus sp. WST5.</title>
        <authorList>
            <person name="Bao Z."/>
        </authorList>
    </citation>
    <scope>NUCLEOTIDE SEQUENCE</scope>
    <source>
        <strain evidence="4">WST5</strain>
    </source>
</reference>